<dbReference type="EMBL" id="ML220114">
    <property type="protein sequence ID" value="TGZ83394.1"/>
    <property type="molecule type" value="Genomic_DNA"/>
</dbReference>
<dbReference type="InterPro" id="IPR004408">
    <property type="entry name" value="Biotin_CoA_COase_ligase"/>
</dbReference>
<sequence length="684" mass="74961">MATTKAINVLIYSGAGTTTDSVRHCVSTLRHLLSPHFAVSTVSANALLKDPWLNSCALLVFPGGADLPYCNAFNGAGNRRISQYVRQGGSYLGFCAGGYYGSGRCEFEEDNIKMAVVGSRELKFFPGTCRGAAFRGFEYGSERGARPSELLVKDGEKETRWRCYFNGGGVFVDAAKMKNEGVEVLAEYTEDIAVDGGEGKAAVVYRKFGNGHVVLTGPHPEFAAANLDKRNGGPEYEKLINTLAADDAHRIQFIKLILSKLDITVPEAPSAQVIPELSSIHLTSFIPSDCGHLLSRLSDIITDTNDSTPEKQIKDEADTFIVEVNSSSSKSSSDAISHIAPTDTTLNYSGEPVLNTDYTSTPKRLIIHNSGFPNDTETPHFNHAAFYGSLEYYRSLSRMSPSQFGQFMLYGETVTSTNTLLEKNVKLLTRLPSGTTFTATTQIAGRGRGSNVWVSPQGCLIFSTVLEHPLFINTHSPIVFVQYIVAMAIVKAIKNYDPASGSRGYKDIDVKLKWPNDIYAKDPKTGEYTKIVGILVQSTFLSNSFHLVVGCGINTSNPHPSTSLNTILSQLHPALPPFSLPRLLAAILVTFEEMYLRFCRPSSGLESSFVSSGLRDEYHEMWLHSGQEVTLEMEGNERGKVVGLDGEWGLLEIDMLEGREKGRRVRVQPDGNGFDFFTGLVRKK</sequence>
<evidence type="ECO:0000313" key="4">
    <source>
        <dbReference type="EMBL" id="TGZ83394.1"/>
    </source>
</evidence>
<gene>
    <name evidence="4" type="ORF">EX30DRAFT_317563</name>
</gene>
<dbReference type="SUPFAM" id="SSF52317">
    <property type="entry name" value="Class I glutamine amidotransferase-like"/>
    <property type="match status" value="1"/>
</dbReference>
<accession>A0A4S2N368</accession>
<dbReference type="InterPro" id="IPR045864">
    <property type="entry name" value="aa-tRNA-synth_II/BPL/LPL"/>
</dbReference>
<dbReference type="PANTHER" id="PTHR12835">
    <property type="entry name" value="BIOTIN PROTEIN LIGASE"/>
    <property type="match status" value="1"/>
</dbReference>
<evidence type="ECO:0000313" key="5">
    <source>
        <dbReference type="Proteomes" id="UP000298138"/>
    </source>
</evidence>
<protein>
    <submittedName>
        <fullName evidence="4">Class II aaRS and biotin synthetase</fullName>
    </submittedName>
</protein>
<comment type="similarity">
    <text evidence="1">Belongs to the biotin--protein ligase family.</text>
</comment>
<dbReference type="AlphaFoldDB" id="A0A4S2N368"/>
<dbReference type="NCBIfam" id="TIGR00121">
    <property type="entry name" value="birA_ligase"/>
    <property type="match status" value="1"/>
</dbReference>
<dbReference type="Gene3D" id="3.40.50.880">
    <property type="match status" value="1"/>
</dbReference>
<keyword evidence="2" id="KW-0436">Ligase</keyword>
<dbReference type="InterPro" id="IPR029062">
    <property type="entry name" value="Class_I_gatase-like"/>
</dbReference>
<dbReference type="CDD" id="cd16442">
    <property type="entry name" value="BPL"/>
    <property type="match status" value="1"/>
</dbReference>
<dbReference type="InParanoid" id="A0A4S2N368"/>
<reference evidence="4 5" key="1">
    <citation type="submission" date="2019-04" db="EMBL/GenBank/DDBJ databases">
        <title>Comparative genomics and transcriptomics to analyze fruiting body development in filamentous ascomycetes.</title>
        <authorList>
            <consortium name="DOE Joint Genome Institute"/>
            <person name="Lutkenhaus R."/>
            <person name="Traeger S."/>
            <person name="Breuer J."/>
            <person name="Kuo A."/>
            <person name="Lipzen A."/>
            <person name="Pangilinan J."/>
            <person name="Dilworth D."/>
            <person name="Sandor L."/>
            <person name="Poggeler S."/>
            <person name="Barry K."/>
            <person name="Grigoriev I.V."/>
            <person name="Nowrousian M."/>
        </authorList>
    </citation>
    <scope>NUCLEOTIDE SEQUENCE [LARGE SCALE GENOMIC DNA]</scope>
    <source>
        <strain evidence="4 5">CBS 389.68</strain>
    </source>
</reference>
<keyword evidence="5" id="KW-1185">Reference proteome</keyword>
<dbReference type="Proteomes" id="UP000298138">
    <property type="component" value="Unassembled WGS sequence"/>
</dbReference>
<dbReference type="CDD" id="cd03144">
    <property type="entry name" value="GATase1_ScBLP_like"/>
    <property type="match status" value="1"/>
</dbReference>
<dbReference type="InterPro" id="IPR004143">
    <property type="entry name" value="BPL_LPL_catalytic"/>
</dbReference>
<dbReference type="GO" id="GO:0005737">
    <property type="term" value="C:cytoplasm"/>
    <property type="evidence" value="ECO:0007669"/>
    <property type="project" value="TreeGrafter"/>
</dbReference>
<name>A0A4S2N368_9PEZI</name>
<dbReference type="GO" id="GO:0004077">
    <property type="term" value="F:biotin--[biotin carboxyl-carrier protein] ligase activity"/>
    <property type="evidence" value="ECO:0007669"/>
    <property type="project" value="InterPro"/>
</dbReference>
<proteinExistence type="inferred from homology"/>
<dbReference type="Pfam" id="PF09825">
    <property type="entry name" value="BPL_N"/>
    <property type="match status" value="1"/>
</dbReference>
<dbReference type="PROSITE" id="PS51733">
    <property type="entry name" value="BPL_LPL_CATALYTIC"/>
    <property type="match status" value="1"/>
</dbReference>
<dbReference type="SUPFAM" id="SSF55681">
    <property type="entry name" value="Class II aaRS and biotin synthetases"/>
    <property type="match status" value="1"/>
</dbReference>
<dbReference type="PANTHER" id="PTHR12835:SF5">
    <property type="entry name" value="BIOTIN--PROTEIN LIGASE"/>
    <property type="match status" value="1"/>
</dbReference>
<feature type="domain" description="BPL/LPL catalytic" evidence="3">
    <location>
        <begin position="391"/>
        <end position="599"/>
    </location>
</feature>
<dbReference type="InterPro" id="IPR019197">
    <property type="entry name" value="Biotin-prot_ligase_N"/>
</dbReference>
<dbReference type="FunCoup" id="A0A4S2N368">
    <property type="interactions" value="117"/>
</dbReference>
<dbReference type="Pfam" id="PF03099">
    <property type="entry name" value="BPL_LplA_LipB"/>
    <property type="match status" value="1"/>
</dbReference>
<dbReference type="OrthoDB" id="10250105at2759"/>
<evidence type="ECO:0000259" key="3">
    <source>
        <dbReference type="PROSITE" id="PS51733"/>
    </source>
</evidence>
<organism evidence="4 5">
    <name type="scientific">Ascodesmis nigricans</name>
    <dbReference type="NCBI Taxonomy" id="341454"/>
    <lineage>
        <taxon>Eukaryota</taxon>
        <taxon>Fungi</taxon>
        <taxon>Dikarya</taxon>
        <taxon>Ascomycota</taxon>
        <taxon>Pezizomycotina</taxon>
        <taxon>Pezizomycetes</taxon>
        <taxon>Pezizales</taxon>
        <taxon>Ascodesmidaceae</taxon>
        <taxon>Ascodesmis</taxon>
    </lineage>
</organism>
<dbReference type="STRING" id="341454.A0A4S2N368"/>
<dbReference type="Gene3D" id="3.30.930.10">
    <property type="entry name" value="Bira Bifunctional Protein, Domain 2"/>
    <property type="match status" value="1"/>
</dbReference>
<evidence type="ECO:0000256" key="1">
    <source>
        <dbReference type="ARBA" id="ARBA00009934"/>
    </source>
</evidence>
<evidence type="ECO:0000256" key="2">
    <source>
        <dbReference type="ARBA" id="ARBA00022598"/>
    </source>
</evidence>